<dbReference type="GO" id="GO:0051701">
    <property type="term" value="P:biological process involved in interaction with host"/>
    <property type="evidence" value="ECO:0007669"/>
    <property type="project" value="TreeGrafter"/>
</dbReference>
<evidence type="ECO:0000256" key="9">
    <source>
        <dbReference type="ARBA" id="ARBA00023315"/>
    </source>
</evidence>
<dbReference type="GO" id="GO:0004144">
    <property type="term" value="F:diacylglycerol O-acyltransferase activity"/>
    <property type="evidence" value="ECO:0007669"/>
    <property type="project" value="UniProtKB-EC"/>
</dbReference>
<gene>
    <name evidence="14" type="ORF">F0M18_07320</name>
</gene>
<dbReference type="Proteomes" id="UP000323708">
    <property type="component" value="Unassembled WGS sequence"/>
</dbReference>
<comment type="catalytic activity">
    <reaction evidence="10">
        <text>an acyl-CoA + a 1,2-diacyl-sn-glycerol = a triacyl-sn-glycerol + CoA</text>
        <dbReference type="Rhea" id="RHEA:10868"/>
        <dbReference type="ChEBI" id="CHEBI:17815"/>
        <dbReference type="ChEBI" id="CHEBI:57287"/>
        <dbReference type="ChEBI" id="CHEBI:58342"/>
        <dbReference type="ChEBI" id="CHEBI:64615"/>
        <dbReference type="EC" id="2.3.1.20"/>
    </reaction>
</comment>
<name>A0A5B0WZJ1_9GAMM</name>
<dbReference type="GO" id="GO:0001666">
    <property type="term" value="P:response to hypoxia"/>
    <property type="evidence" value="ECO:0007669"/>
    <property type="project" value="TreeGrafter"/>
</dbReference>
<dbReference type="InterPro" id="IPR014292">
    <property type="entry name" value="Acyl_transf_WS/DGAT"/>
</dbReference>
<dbReference type="AlphaFoldDB" id="A0A5B0WZJ1"/>
<evidence type="ECO:0000256" key="10">
    <source>
        <dbReference type="ARBA" id="ARBA00048109"/>
    </source>
</evidence>
<feature type="region of interest" description="Disordered" evidence="11">
    <location>
        <begin position="459"/>
        <end position="534"/>
    </location>
</feature>
<dbReference type="GO" id="GO:0071731">
    <property type="term" value="P:response to nitric oxide"/>
    <property type="evidence" value="ECO:0007669"/>
    <property type="project" value="TreeGrafter"/>
</dbReference>
<dbReference type="Pfam" id="PF06974">
    <property type="entry name" value="WS_DGAT_C"/>
    <property type="match status" value="1"/>
</dbReference>
<feature type="domain" description="O-acyltransferase WSD1 C-terminal" evidence="13">
    <location>
        <begin position="306"/>
        <end position="450"/>
    </location>
</feature>
<comment type="pathway">
    <text evidence="2">Lipid metabolism.</text>
</comment>
<dbReference type="PANTHER" id="PTHR31650:SF1">
    <property type="entry name" value="WAX ESTER SYNTHASE_DIACYLGLYCEROL ACYLTRANSFERASE 4-RELATED"/>
    <property type="match status" value="1"/>
</dbReference>
<feature type="region of interest" description="Disordered" evidence="11">
    <location>
        <begin position="165"/>
        <end position="188"/>
    </location>
</feature>
<evidence type="ECO:0000256" key="8">
    <source>
        <dbReference type="ARBA" id="ARBA00023098"/>
    </source>
</evidence>
<organism evidence="14 15">
    <name type="scientific">Pseudohalioglobus sediminis</name>
    <dbReference type="NCBI Taxonomy" id="2606449"/>
    <lineage>
        <taxon>Bacteria</taxon>
        <taxon>Pseudomonadati</taxon>
        <taxon>Pseudomonadota</taxon>
        <taxon>Gammaproteobacteria</taxon>
        <taxon>Cellvibrionales</taxon>
        <taxon>Halieaceae</taxon>
        <taxon>Pseudohalioglobus</taxon>
    </lineage>
</organism>
<dbReference type="InterPro" id="IPR009721">
    <property type="entry name" value="O-acyltransferase_WSD1_C"/>
</dbReference>
<dbReference type="EMBL" id="VTUX01000003">
    <property type="protein sequence ID" value="KAA1192472.1"/>
    <property type="molecule type" value="Genomic_DNA"/>
</dbReference>
<keyword evidence="8" id="KW-0443">Lipid metabolism</keyword>
<evidence type="ECO:0000256" key="6">
    <source>
        <dbReference type="ARBA" id="ARBA00022679"/>
    </source>
</evidence>
<dbReference type="GO" id="GO:0006071">
    <property type="term" value="P:glycerol metabolic process"/>
    <property type="evidence" value="ECO:0007669"/>
    <property type="project" value="UniProtKB-KW"/>
</dbReference>
<dbReference type="EC" id="2.3.1.20" evidence="4"/>
<keyword evidence="6 14" id="KW-0808">Transferase</keyword>
<dbReference type="Pfam" id="PF03007">
    <property type="entry name" value="WS_DGAT_cat"/>
    <property type="match status" value="1"/>
</dbReference>
<dbReference type="RefSeq" id="WP_149610765.1">
    <property type="nucleotide sequence ID" value="NZ_VTUX01000003.1"/>
</dbReference>
<protein>
    <recommendedName>
        <fullName evidence="4">diacylglycerol O-acyltransferase</fullName>
        <ecNumber evidence="4">2.3.1.20</ecNumber>
    </recommendedName>
</protein>
<dbReference type="GO" id="GO:0005886">
    <property type="term" value="C:plasma membrane"/>
    <property type="evidence" value="ECO:0007669"/>
    <property type="project" value="TreeGrafter"/>
</dbReference>
<accession>A0A5B0WZJ1</accession>
<feature type="compositionally biased region" description="Basic residues" evidence="11">
    <location>
        <begin position="524"/>
        <end position="534"/>
    </location>
</feature>
<reference evidence="14 15" key="1">
    <citation type="submission" date="2019-09" db="EMBL/GenBank/DDBJ databases">
        <authorList>
            <person name="Chen X.-Y."/>
        </authorList>
    </citation>
    <scope>NUCLEOTIDE SEQUENCE [LARGE SCALE GENOMIC DNA]</scope>
    <source>
        <strain evidence="14 15">NY5</strain>
    </source>
</reference>
<evidence type="ECO:0000256" key="4">
    <source>
        <dbReference type="ARBA" id="ARBA00013244"/>
    </source>
</evidence>
<evidence type="ECO:0000256" key="1">
    <source>
        <dbReference type="ARBA" id="ARBA00004771"/>
    </source>
</evidence>
<feature type="domain" description="O-acyltransferase WSD1-like N-terminal" evidence="12">
    <location>
        <begin position="7"/>
        <end position="264"/>
    </location>
</feature>
<dbReference type="NCBIfam" id="TIGR02946">
    <property type="entry name" value="acyl_WS_DGAT"/>
    <property type="match status" value="1"/>
</dbReference>
<dbReference type="GO" id="GO:0019432">
    <property type="term" value="P:triglyceride biosynthetic process"/>
    <property type="evidence" value="ECO:0007669"/>
    <property type="project" value="UniProtKB-UniPathway"/>
</dbReference>
<feature type="compositionally biased region" description="Basic residues" evidence="11">
    <location>
        <begin position="472"/>
        <end position="506"/>
    </location>
</feature>
<feature type="compositionally biased region" description="Low complexity" evidence="11">
    <location>
        <begin position="173"/>
        <end position="184"/>
    </location>
</feature>
<sequence>MSNAIPPLDLMFFLTESAQSPKHVGAVQVFELPANAPANYLQKLVEKFKQAPVVAPFNYTPEFPRVGRPRWVTSGEIDIDYHVRHSALPAPGTQAQLMEVVQRLHGTLLDRRRPCWICHVIEGLEGNRFAVYSKIHHAYIDGMSGVKRMYGSLSTSPRSKEVVTTWSFNPDTGGKQRSRSSGSRPNPLAKQAKGMFEAYQFLTKMALQWMKLRDSDAQALFAARRTRMNKPIEWDTRSAAICTLPLDRIKALGRLRGCTVNEVVLAVVGAALDDYLSAHGEPPSAPLVALCPMSVRSAQDDSARTQVSAVHVRLGDHGVSPGRRLAQVVESSTASKSEVASLSAEAMMDYGVIVFALYELMERSKLDRLVAPSYNVLVSNVPGPGDEDLYLCGSRMVASYPISTLLPGVNLNVTLLSHGNALDFGLLADRHALPDLDLVANAIVRQFAEMEKALLAGNRRGRKATTATQARAKTRAKAKTKAKTKSKAKTKTKTGAKAKTRAKARSGNKTATNKPARTGANRRAAVRPKTRVRD</sequence>
<keyword evidence="7" id="KW-0319">Glycerol metabolism</keyword>
<dbReference type="InterPro" id="IPR045034">
    <property type="entry name" value="O-acyltransferase_WSD1-like"/>
</dbReference>
<comment type="caution">
    <text evidence="14">The sequence shown here is derived from an EMBL/GenBank/DDBJ whole genome shotgun (WGS) entry which is preliminary data.</text>
</comment>
<dbReference type="PANTHER" id="PTHR31650">
    <property type="entry name" value="O-ACYLTRANSFERASE (WSD1-LIKE) FAMILY PROTEIN"/>
    <property type="match status" value="1"/>
</dbReference>
<proteinExistence type="inferred from homology"/>
<comment type="pathway">
    <text evidence="1">Glycerolipid metabolism; triacylglycerol biosynthesis.</text>
</comment>
<keyword evidence="5" id="KW-0444">Lipid biosynthesis</keyword>
<evidence type="ECO:0000259" key="12">
    <source>
        <dbReference type="Pfam" id="PF03007"/>
    </source>
</evidence>
<keyword evidence="9 14" id="KW-0012">Acyltransferase</keyword>
<evidence type="ECO:0000256" key="7">
    <source>
        <dbReference type="ARBA" id="ARBA00022798"/>
    </source>
</evidence>
<evidence type="ECO:0000313" key="15">
    <source>
        <dbReference type="Proteomes" id="UP000323708"/>
    </source>
</evidence>
<keyword evidence="15" id="KW-1185">Reference proteome</keyword>
<evidence type="ECO:0000256" key="5">
    <source>
        <dbReference type="ARBA" id="ARBA00022516"/>
    </source>
</evidence>
<dbReference type="UniPathway" id="UPA00282"/>
<evidence type="ECO:0000256" key="3">
    <source>
        <dbReference type="ARBA" id="ARBA00009587"/>
    </source>
</evidence>
<comment type="similarity">
    <text evidence="3">Belongs to the long-chain O-acyltransferase family.</text>
</comment>
<dbReference type="InterPro" id="IPR004255">
    <property type="entry name" value="O-acyltransferase_WSD1_N"/>
</dbReference>
<evidence type="ECO:0000259" key="13">
    <source>
        <dbReference type="Pfam" id="PF06974"/>
    </source>
</evidence>
<evidence type="ECO:0000256" key="11">
    <source>
        <dbReference type="SAM" id="MobiDB-lite"/>
    </source>
</evidence>
<evidence type="ECO:0000256" key="2">
    <source>
        <dbReference type="ARBA" id="ARBA00005189"/>
    </source>
</evidence>
<evidence type="ECO:0000313" key="14">
    <source>
        <dbReference type="EMBL" id="KAA1192472.1"/>
    </source>
</evidence>